<protein>
    <recommendedName>
        <fullName evidence="5">TIGR04197 family type VII secretion effector</fullName>
    </recommendedName>
</protein>
<keyword evidence="3" id="KW-1185">Reference proteome</keyword>
<evidence type="ECO:0000313" key="4">
    <source>
        <dbReference type="Proteomes" id="UP000269148"/>
    </source>
</evidence>
<dbReference type="OrthoDB" id="2226703at2"/>
<dbReference type="SMR" id="A0A3L8GQ58"/>
<evidence type="ECO:0000313" key="2">
    <source>
        <dbReference type="EMBL" id="RLU58773.1"/>
    </source>
</evidence>
<dbReference type="EMBL" id="CP007586">
    <property type="protein sequence ID" value="AHY15227.1"/>
    <property type="molecule type" value="Genomic_DNA"/>
</dbReference>
<dbReference type="KEGG" id="sio:DW64_01715"/>
<reference evidence="1 3" key="1">
    <citation type="journal article" date="2014" name="Genome Announc.">
        <title>Complete Genome Sequence of a Virulent Strain, Streptococcus iniae ISET0901, Isolated from Diseased Tilapia.</title>
        <authorList>
            <person name="Pridgeon J.W."/>
            <person name="Zhang D."/>
            <person name="Zhang L."/>
        </authorList>
    </citation>
    <scope>NUCLEOTIDE SEQUENCE [LARGE SCALE GENOMIC DNA]</scope>
    <source>
        <strain evidence="1 3">ISET0901</strain>
    </source>
</reference>
<dbReference type="STRING" id="1346.BMF34_01900"/>
<dbReference type="AlphaFoldDB" id="A0A3L8GQ58"/>
<accession>A0A3L8GQ58</accession>
<dbReference type="GeneID" id="35766122"/>
<dbReference type="Proteomes" id="UP000025245">
    <property type="component" value="Chromosome"/>
</dbReference>
<dbReference type="RefSeq" id="WP_003100761.1">
    <property type="nucleotide sequence ID" value="NZ_CP010783.1"/>
</dbReference>
<organism evidence="2 4">
    <name type="scientific">Streptococcus iniae</name>
    <name type="common">Streptococcus shiloi</name>
    <dbReference type="NCBI Taxonomy" id="1346"/>
    <lineage>
        <taxon>Bacteria</taxon>
        <taxon>Bacillati</taxon>
        <taxon>Bacillota</taxon>
        <taxon>Bacilli</taxon>
        <taxon>Lactobacillales</taxon>
        <taxon>Streptococcaceae</taxon>
        <taxon>Streptococcus</taxon>
    </lineage>
</organism>
<gene>
    <name evidence="2" type="ORF">DIY07_01685</name>
    <name evidence="1" type="ORF">DQ08_01730</name>
</gene>
<reference evidence="2 4" key="2">
    <citation type="submission" date="2018-06" db="EMBL/GenBank/DDBJ databases">
        <title>Mutators as drivers of adaptation in pathogenic bacteria and a risk factor for host jumps and vaccine escape.</title>
        <authorList>
            <person name="Barnes A.C."/>
            <person name="Silayeva O."/>
        </authorList>
    </citation>
    <scope>NUCLEOTIDE SEQUENCE [LARGE SCALE GENOMIC DNA]</scope>
    <source>
        <strain evidence="2 4">QMA0445</strain>
    </source>
</reference>
<evidence type="ECO:0000313" key="1">
    <source>
        <dbReference type="EMBL" id="AHY15227.1"/>
    </source>
</evidence>
<name>A0A3L8GQ58_STRIN</name>
<dbReference type="EMBL" id="QLQD01000018">
    <property type="protein sequence ID" value="RLU58773.1"/>
    <property type="molecule type" value="Genomic_DNA"/>
</dbReference>
<dbReference type="KEGG" id="siz:SI82_02005"/>
<sequence length="93" mass="9988">MSVVGEFFRGKTELNTVKKELDKALVTGVHAPRLKKDIGILVNSGDGDITAIAGSARSSITALALQLDTALKGQFKRKVDAAIETTISHYDQF</sequence>
<proteinExistence type="predicted"/>
<evidence type="ECO:0000313" key="3">
    <source>
        <dbReference type="Proteomes" id="UP000025245"/>
    </source>
</evidence>
<dbReference type="Proteomes" id="UP000269148">
    <property type="component" value="Unassembled WGS sequence"/>
</dbReference>
<evidence type="ECO:0008006" key="5">
    <source>
        <dbReference type="Google" id="ProtNLM"/>
    </source>
</evidence>
<dbReference type="KEGG" id="siq:DQ08_01730"/>